<feature type="transmembrane region" description="Helical" evidence="1">
    <location>
        <begin position="88"/>
        <end position="107"/>
    </location>
</feature>
<keyword evidence="1" id="KW-0812">Transmembrane</keyword>
<evidence type="ECO:0000313" key="3">
    <source>
        <dbReference type="Proteomes" id="UP000078090"/>
    </source>
</evidence>
<proteinExistence type="predicted"/>
<sequence>MLSVTLQFLLALLYANLGEWLMHKFILHRLGKRPGSIWAYHWYEHHAICAKHHMLDPGYRQLDLSTWNAQTKELAVLAAIVLAHLPLFWYWPAFVVGLYGSLTLYYLRHRKAHLDPDWAKQHLPWHYQHHTQPGSGNWCVTWPGFDYLLGTRNK</sequence>
<dbReference type="EMBL" id="LUUG01000088">
    <property type="protein sequence ID" value="OAI01643.1"/>
    <property type="molecule type" value="Genomic_DNA"/>
</dbReference>
<evidence type="ECO:0000256" key="1">
    <source>
        <dbReference type="SAM" id="Phobius"/>
    </source>
</evidence>
<name>A0A177M8K8_METMH</name>
<comment type="caution">
    <text evidence="2">The sequence shown here is derived from an EMBL/GenBank/DDBJ whole genome shotgun (WGS) entry which is preliminary data.</text>
</comment>
<evidence type="ECO:0000313" key="2">
    <source>
        <dbReference type="EMBL" id="OAI01643.1"/>
    </source>
</evidence>
<gene>
    <name evidence="2" type="ORF">A1332_17345</name>
</gene>
<dbReference type="Proteomes" id="UP000078090">
    <property type="component" value="Unassembled WGS sequence"/>
</dbReference>
<reference evidence="2 3" key="1">
    <citation type="submission" date="2016-03" db="EMBL/GenBank/DDBJ databases">
        <authorList>
            <person name="Ploux O."/>
        </authorList>
    </citation>
    <scope>NUCLEOTIDE SEQUENCE [LARGE SCALE GENOMIC DNA]</scope>
    <source>
        <strain evidence="2 3">R-45363</strain>
    </source>
</reference>
<protein>
    <recommendedName>
        <fullName evidence="4">Fatty acid hydroxylase domain-containing protein</fullName>
    </recommendedName>
</protein>
<organism evidence="2 3">
    <name type="scientific">Methylomonas methanica</name>
    <dbReference type="NCBI Taxonomy" id="421"/>
    <lineage>
        <taxon>Bacteria</taxon>
        <taxon>Pseudomonadati</taxon>
        <taxon>Pseudomonadota</taxon>
        <taxon>Gammaproteobacteria</taxon>
        <taxon>Methylococcales</taxon>
        <taxon>Methylococcaceae</taxon>
        <taxon>Methylomonas</taxon>
    </lineage>
</organism>
<dbReference type="RefSeq" id="WP_064009459.1">
    <property type="nucleotide sequence ID" value="NZ_LUUG01000088.1"/>
</dbReference>
<keyword evidence="1" id="KW-1133">Transmembrane helix</keyword>
<keyword evidence="1" id="KW-0472">Membrane</keyword>
<accession>A0A177M8K8</accession>
<dbReference type="AlphaFoldDB" id="A0A177M8K8"/>
<evidence type="ECO:0008006" key="4">
    <source>
        <dbReference type="Google" id="ProtNLM"/>
    </source>
</evidence>